<gene>
    <name evidence="3" type="ORF">WJX84_006746</name>
</gene>
<feature type="transmembrane region" description="Helical" evidence="2">
    <location>
        <begin position="292"/>
        <end position="313"/>
    </location>
</feature>
<feature type="region of interest" description="Disordered" evidence="1">
    <location>
        <begin position="386"/>
        <end position="423"/>
    </location>
</feature>
<sequence>METLNCRATVGDVAGAAGLQVDEAEAALNALAADTLGTLQVSEEGDILYVLPPDFKARLRNRSLKLRLEPALQKARAAAAYLTRVSFGTALIASVTLVWVAILAIQSGSSRDDNRRGGGGGQYYGGSYGGARSGVDFNLSDILWYWDPWYYRRHQSRLQQGHRPGFLEAIFSFVFGDGDPNQGYEERRWKAVGQLIASKKGVVTAEELGPYSDVSAGNVRGEHNDGEVLDEGFVVPALIRFGGSADVDDNGNIIYRFPSFQKTAQRQAPAQPSPAAAQKAPWVFSNATRAQLFGAVALGVANLVGVVVLSFYAANPSIRYQLMNSSLGFVPGLLPALQAYAGAFFAIPFVRYLFNQQKNTVINAQNEFRHTAEQKILGDRDMIYRSDRSKDSGRGDLDDFDSRLGKGRGSSRIVSDEKYKITP</sequence>
<accession>A0AAW1SRU4</accession>
<name>A0AAW1SRU4_9CHLO</name>
<keyword evidence="2" id="KW-0472">Membrane</keyword>
<proteinExistence type="predicted"/>
<keyword evidence="2" id="KW-0812">Transmembrane</keyword>
<protein>
    <recommendedName>
        <fullName evidence="5">Iron-sulfur cluster biosynthesis family protein</fullName>
    </recommendedName>
</protein>
<feature type="compositionally biased region" description="Basic and acidic residues" evidence="1">
    <location>
        <begin position="414"/>
        <end position="423"/>
    </location>
</feature>
<dbReference type="GO" id="GO:0009941">
    <property type="term" value="C:chloroplast envelope"/>
    <property type="evidence" value="ECO:0007669"/>
    <property type="project" value="TreeGrafter"/>
</dbReference>
<feature type="compositionally biased region" description="Basic and acidic residues" evidence="1">
    <location>
        <begin position="386"/>
        <end position="404"/>
    </location>
</feature>
<reference evidence="3 4" key="1">
    <citation type="journal article" date="2024" name="Nat. Commun.">
        <title>Phylogenomics reveals the evolutionary origins of lichenization in chlorophyte algae.</title>
        <authorList>
            <person name="Puginier C."/>
            <person name="Libourel C."/>
            <person name="Otte J."/>
            <person name="Skaloud P."/>
            <person name="Haon M."/>
            <person name="Grisel S."/>
            <person name="Petersen M."/>
            <person name="Berrin J.G."/>
            <person name="Delaux P.M."/>
            <person name="Dal Grande F."/>
            <person name="Keller J."/>
        </authorList>
    </citation>
    <scope>NUCLEOTIDE SEQUENCE [LARGE SCALE GENOMIC DNA]</scope>
    <source>
        <strain evidence="3 4">SAG 2523</strain>
    </source>
</reference>
<keyword evidence="4" id="KW-1185">Reference proteome</keyword>
<dbReference type="PANTHER" id="PTHR47380">
    <property type="entry name" value="OS02G0533000 PROTEIN"/>
    <property type="match status" value="1"/>
</dbReference>
<dbReference type="InterPro" id="IPR044200">
    <property type="entry name" value="At5g03900-like"/>
</dbReference>
<dbReference type="PANTHER" id="PTHR47380:SF4">
    <property type="entry name" value="OS02G0533000 PROTEIN"/>
    <property type="match status" value="1"/>
</dbReference>
<evidence type="ECO:0000256" key="2">
    <source>
        <dbReference type="SAM" id="Phobius"/>
    </source>
</evidence>
<dbReference type="EMBL" id="JALJOV010001122">
    <property type="protein sequence ID" value="KAK9853908.1"/>
    <property type="molecule type" value="Genomic_DNA"/>
</dbReference>
<feature type="transmembrane region" description="Helical" evidence="2">
    <location>
        <begin position="333"/>
        <end position="354"/>
    </location>
</feature>
<feature type="transmembrane region" description="Helical" evidence="2">
    <location>
        <begin position="85"/>
        <end position="105"/>
    </location>
</feature>
<comment type="caution">
    <text evidence="3">The sequence shown here is derived from an EMBL/GenBank/DDBJ whole genome shotgun (WGS) entry which is preliminary data.</text>
</comment>
<evidence type="ECO:0000313" key="3">
    <source>
        <dbReference type="EMBL" id="KAK9853908.1"/>
    </source>
</evidence>
<evidence type="ECO:0000313" key="4">
    <source>
        <dbReference type="Proteomes" id="UP001485043"/>
    </source>
</evidence>
<keyword evidence="2" id="KW-1133">Transmembrane helix</keyword>
<evidence type="ECO:0008006" key="5">
    <source>
        <dbReference type="Google" id="ProtNLM"/>
    </source>
</evidence>
<dbReference type="AlphaFoldDB" id="A0AAW1SRU4"/>
<dbReference type="Proteomes" id="UP001485043">
    <property type="component" value="Unassembled WGS sequence"/>
</dbReference>
<evidence type="ECO:0000256" key="1">
    <source>
        <dbReference type="SAM" id="MobiDB-lite"/>
    </source>
</evidence>
<organism evidence="3 4">
    <name type="scientific">Apatococcus fuscideae</name>
    <dbReference type="NCBI Taxonomy" id="2026836"/>
    <lineage>
        <taxon>Eukaryota</taxon>
        <taxon>Viridiplantae</taxon>
        <taxon>Chlorophyta</taxon>
        <taxon>core chlorophytes</taxon>
        <taxon>Trebouxiophyceae</taxon>
        <taxon>Chlorellales</taxon>
        <taxon>Chlorellaceae</taxon>
        <taxon>Apatococcus</taxon>
    </lineage>
</organism>